<sequence>MAVIDAGMLLLGPAAWLAPGFWEAYYDGDEAAIEAVRHELRERVSERLHRGADAPRHPEDD</sequence>
<dbReference type="EMBL" id="CP119321">
    <property type="protein sequence ID" value="WEK13213.1"/>
    <property type="molecule type" value="Genomic_DNA"/>
</dbReference>
<evidence type="ECO:0000313" key="2">
    <source>
        <dbReference type="Proteomes" id="UP001213972"/>
    </source>
</evidence>
<gene>
    <name evidence="1" type="ORF">P0Y48_12240</name>
</gene>
<accession>A0AAJ5W1N7</accession>
<reference evidence="1" key="1">
    <citation type="submission" date="2023-03" db="EMBL/GenBank/DDBJ databases">
        <title>Andean soil-derived lignocellulolytic bacterial consortium as a source of novel taxa and putative plastic-active enzymes.</title>
        <authorList>
            <person name="Diaz-Garcia L."/>
            <person name="Chuvochina M."/>
            <person name="Feuerriegel G."/>
            <person name="Bunk B."/>
            <person name="Sproer C."/>
            <person name="Streit W.R."/>
            <person name="Rodriguez L.M."/>
            <person name="Overmann J."/>
            <person name="Jimenez D.J."/>
        </authorList>
    </citation>
    <scope>NUCLEOTIDE SEQUENCE</scope>
    <source>
        <strain evidence="1">MAG 4610</strain>
    </source>
</reference>
<dbReference type="AlphaFoldDB" id="A0AAJ5W1N7"/>
<organism evidence="1 2">
    <name type="scientific">Candidatus Microbacterium phytovorans</name>
    <dbReference type="NCBI Taxonomy" id="3121374"/>
    <lineage>
        <taxon>Bacteria</taxon>
        <taxon>Bacillati</taxon>
        <taxon>Actinomycetota</taxon>
        <taxon>Actinomycetes</taxon>
        <taxon>Micrococcales</taxon>
        <taxon>Microbacteriaceae</taxon>
        <taxon>Microbacterium</taxon>
    </lineage>
</organism>
<protein>
    <submittedName>
        <fullName evidence="1">Uncharacterized protein</fullName>
    </submittedName>
</protein>
<dbReference type="Proteomes" id="UP001213972">
    <property type="component" value="Chromosome"/>
</dbReference>
<name>A0AAJ5W1N7_9MICO</name>
<proteinExistence type="predicted"/>
<evidence type="ECO:0000313" key="1">
    <source>
        <dbReference type="EMBL" id="WEK13213.1"/>
    </source>
</evidence>